<feature type="domain" description="HTH deoR-type" evidence="5">
    <location>
        <begin position="4"/>
        <end position="59"/>
    </location>
</feature>
<comment type="caution">
    <text evidence="6">The sequence shown here is derived from an EMBL/GenBank/DDBJ whole genome shotgun (WGS) entry which is preliminary data.</text>
</comment>
<dbReference type="PROSITE" id="PS51000">
    <property type="entry name" value="HTH_DEOR_2"/>
    <property type="match status" value="1"/>
</dbReference>
<dbReference type="PANTHER" id="PTHR34580">
    <property type="match status" value="1"/>
</dbReference>
<dbReference type="InterPro" id="IPR018356">
    <property type="entry name" value="Tscrpt_reg_HTH_DeoR_CS"/>
</dbReference>
<keyword evidence="3" id="KW-0804">Transcription</keyword>
<evidence type="ECO:0000256" key="4">
    <source>
        <dbReference type="SAM" id="MobiDB-lite"/>
    </source>
</evidence>
<dbReference type="AlphaFoldDB" id="A0A6H9YQR2"/>
<dbReference type="GO" id="GO:0003677">
    <property type="term" value="F:DNA binding"/>
    <property type="evidence" value="ECO:0007669"/>
    <property type="project" value="UniProtKB-KW"/>
</dbReference>
<dbReference type="RefSeq" id="WP_151564225.1">
    <property type="nucleotide sequence ID" value="NZ_WBMT01000012.1"/>
</dbReference>
<proteinExistence type="predicted"/>
<dbReference type="Proteomes" id="UP000468735">
    <property type="component" value="Unassembled WGS sequence"/>
</dbReference>
<feature type="region of interest" description="Disordered" evidence="4">
    <location>
        <begin position="315"/>
        <end position="340"/>
    </location>
</feature>
<keyword evidence="2" id="KW-0238">DNA-binding</keyword>
<dbReference type="PROSITE" id="PS52050">
    <property type="entry name" value="WYL"/>
    <property type="match status" value="1"/>
</dbReference>
<gene>
    <name evidence="6" type="ORF">F8566_25645</name>
</gene>
<dbReference type="SMART" id="SM00420">
    <property type="entry name" value="HTH_DEOR"/>
    <property type="match status" value="1"/>
</dbReference>
<dbReference type="Pfam" id="PF08279">
    <property type="entry name" value="HTH_11"/>
    <property type="match status" value="1"/>
</dbReference>
<evidence type="ECO:0000259" key="5">
    <source>
        <dbReference type="PROSITE" id="PS51000"/>
    </source>
</evidence>
<dbReference type="InterPro" id="IPR051534">
    <property type="entry name" value="CBASS_pafABC_assoc_protein"/>
</dbReference>
<dbReference type="PANTHER" id="PTHR34580:SF3">
    <property type="entry name" value="PROTEIN PAFB"/>
    <property type="match status" value="1"/>
</dbReference>
<dbReference type="OrthoDB" id="3616433at2"/>
<feature type="compositionally biased region" description="Basic and acidic residues" evidence="4">
    <location>
        <begin position="317"/>
        <end position="334"/>
    </location>
</feature>
<keyword evidence="7" id="KW-1185">Reference proteome</keyword>
<dbReference type="PROSITE" id="PS00894">
    <property type="entry name" value="HTH_DEOR_1"/>
    <property type="match status" value="1"/>
</dbReference>
<dbReference type="InterPro" id="IPR036390">
    <property type="entry name" value="WH_DNA-bd_sf"/>
</dbReference>
<evidence type="ECO:0000313" key="7">
    <source>
        <dbReference type="Proteomes" id="UP000468735"/>
    </source>
</evidence>
<name>A0A6H9YQR2_9ACTN</name>
<dbReference type="SUPFAM" id="SSF46785">
    <property type="entry name" value="Winged helix' DNA-binding domain"/>
    <property type="match status" value="1"/>
</dbReference>
<dbReference type="Pfam" id="PF13280">
    <property type="entry name" value="WYL"/>
    <property type="match status" value="1"/>
</dbReference>
<dbReference type="Gene3D" id="1.10.10.10">
    <property type="entry name" value="Winged helix-like DNA-binding domain superfamily/Winged helix DNA-binding domain"/>
    <property type="match status" value="1"/>
</dbReference>
<organism evidence="6 7">
    <name type="scientific">Actinomadura rudentiformis</name>
    <dbReference type="NCBI Taxonomy" id="359158"/>
    <lineage>
        <taxon>Bacteria</taxon>
        <taxon>Bacillati</taxon>
        <taxon>Actinomycetota</taxon>
        <taxon>Actinomycetes</taxon>
        <taxon>Streptosporangiales</taxon>
        <taxon>Thermomonosporaceae</taxon>
        <taxon>Actinomadura</taxon>
    </lineage>
</organism>
<dbReference type="InterPro" id="IPR026881">
    <property type="entry name" value="WYL_dom"/>
</dbReference>
<evidence type="ECO:0000256" key="1">
    <source>
        <dbReference type="ARBA" id="ARBA00023015"/>
    </source>
</evidence>
<evidence type="ECO:0000256" key="3">
    <source>
        <dbReference type="ARBA" id="ARBA00023163"/>
    </source>
</evidence>
<evidence type="ECO:0000256" key="2">
    <source>
        <dbReference type="ARBA" id="ARBA00023125"/>
    </source>
</evidence>
<dbReference type="GO" id="GO:0003700">
    <property type="term" value="F:DNA-binding transcription factor activity"/>
    <property type="evidence" value="ECO:0007669"/>
    <property type="project" value="InterPro"/>
</dbReference>
<dbReference type="InterPro" id="IPR001034">
    <property type="entry name" value="DeoR_HTH"/>
</dbReference>
<keyword evidence="1" id="KW-0805">Transcription regulation</keyword>
<dbReference type="EMBL" id="WBMT01000012">
    <property type="protein sequence ID" value="KAB2346086.1"/>
    <property type="molecule type" value="Genomic_DNA"/>
</dbReference>
<dbReference type="InterPro" id="IPR036388">
    <property type="entry name" value="WH-like_DNA-bd_sf"/>
</dbReference>
<sequence>MLETSARLLRLLSLLQMHRDWSGTELAERLGVTTRTVRRDVDRLRELGYPVHAAMGSLGGYRLGAGAALPPLLLDDDEAVAVAVGLRTGASGGVSGIEEPSLRALNKVEQVLPTRLRHRLSALEKTMVAIPPRNAPTVDAAVLTAISAAIRAAETLRFDYVRHDGAETRRDVEPHRLVNWGRRWYLVGWDTERAGWRTFRADRMALRTPNGPRFTHREPPDGDVTAYMQRTMGRDMWPYHCRVILHAPAERFAGQIEGTVTPIDEHRCRVEMATDSFDLVVFVIGMLDVGFEVESPPGLKAHLRKLSTRFAAAADDMEIRESRNRESRNRESGNRDAASG</sequence>
<reference evidence="6 7" key="1">
    <citation type="submission" date="2019-09" db="EMBL/GenBank/DDBJ databases">
        <title>Actinomadura physcomitrii sp. nov., a novel actinomycete isolated from moss [Physcomitrium sphaericum (Ludw) Fuernr].</title>
        <authorList>
            <person name="Zhuang X."/>
            <person name="Liu C."/>
        </authorList>
    </citation>
    <scope>NUCLEOTIDE SEQUENCE [LARGE SCALE GENOMIC DNA]</scope>
    <source>
        <strain evidence="6 7">HMC1</strain>
    </source>
</reference>
<accession>A0A6H9YQR2</accession>
<evidence type="ECO:0000313" key="6">
    <source>
        <dbReference type="EMBL" id="KAB2346086.1"/>
    </source>
</evidence>
<dbReference type="InterPro" id="IPR013196">
    <property type="entry name" value="HTH_11"/>
</dbReference>
<protein>
    <submittedName>
        <fullName evidence="6">YafY family transcriptional regulator</fullName>
    </submittedName>
</protein>